<accession>A0A859FJW2</accession>
<name>A0A859FJW2_9BACI</name>
<dbReference type="SUPFAM" id="SSF159275">
    <property type="entry name" value="PA1994-like"/>
    <property type="match status" value="1"/>
</dbReference>
<dbReference type="KEGG" id="psua:FLK61_41545"/>
<organism evidence="1 2">
    <name type="scientific">Paenalkalicoccus suaedae</name>
    <dbReference type="NCBI Taxonomy" id="2592382"/>
    <lineage>
        <taxon>Bacteria</taxon>
        <taxon>Bacillati</taxon>
        <taxon>Bacillota</taxon>
        <taxon>Bacilli</taxon>
        <taxon>Bacillales</taxon>
        <taxon>Bacillaceae</taxon>
        <taxon>Paenalkalicoccus</taxon>
    </lineage>
</organism>
<evidence type="ECO:0000313" key="2">
    <source>
        <dbReference type="Proteomes" id="UP000318138"/>
    </source>
</evidence>
<dbReference type="EMBL" id="CP041372">
    <property type="protein sequence ID" value="QKS73076.1"/>
    <property type="molecule type" value="Genomic_DNA"/>
</dbReference>
<gene>
    <name evidence="1" type="ORF">FLK61_41545</name>
</gene>
<evidence type="ECO:0000313" key="1">
    <source>
        <dbReference type="EMBL" id="QKS73076.1"/>
    </source>
</evidence>
<dbReference type="Pfam" id="PF06475">
    <property type="entry name" value="Glycolipid_bind"/>
    <property type="match status" value="1"/>
</dbReference>
<reference evidence="2" key="1">
    <citation type="submission" date="2019-07" db="EMBL/GenBank/DDBJ databases">
        <title>Bacillus alkalisoli sp. nov. isolated from saline soil.</title>
        <authorList>
            <person name="Sun J.-Q."/>
            <person name="Xu L."/>
        </authorList>
    </citation>
    <scope>NUCLEOTIDE SEQUENCE [LARGE SCALE GENOMIC DNA]</scope>
    <source>
        <strain evidence="2">M4U3P1</strain>
    </source>
</reference>
<protein>
    <submittedName>
        <fullName evidence="1">Putative glycolipid-binding domain-containing protein</fullName>
    </submittedName>
</protein>
<sequence>MYMLDVYWRNVREMALEGIRIKEFDYASSSVILRRGTYHYTIMFDGWRVTSVRLELVNKHALILQSPAEGEWLDADGEQLPELAGAIDIDISITPFTNSLPINRLDWERGQERTLTMVYIDAEDFTFKPVEQTYTYLRDEGENRVFSYETESYQTEITVNELGLVVSYPGEFELDSPIKR</sequence>
<dbReference type="AlphaFoldDB" id="A0A859FJW2"/>
<dbReference type="InterPro" id="IPR009467">
    <property type="entry name" value="Glycolipid-bd_prot_put"/>
</dbReference>
<dbReference type="Proteomes" id="UP000318138">
    <property type="component" value="Chromosome"/>
</dbReference>
<keyword evidence="2" id="KW-1185">Reference proteome</keyword>
<proteinExistence type="predicted"/>